<dbReference type="GeneID" id="65918369"/>
<protein>
    <submittedName>
        <fullName evidence="2">RpoE, DNA-directed RNA polymerase specialized sigma subunit, sigma24-like protein</fullName>
    </submittedName>
</protein>
<dbReference type="AlphaFoldDB" id="A0A0R1EXK2"/>
<dbReference type="InterPro" id="IPR036388">
    <property type="entry name" value="WH-like_DNA-bd_sf"/>
</dbReference>
<feature type="domain" description="RNA polymerase sigma factor 70 region 4 type 2" evidence="1">
    <location>
        <begin position="110"/>
        <end position="161"/>
    </location>
</feature>
<reference evidence="2 3" key="1">
    <citation type="journal article" date="2015" name="Genome Announc.">
        <title>Expanding the biotechnology potential of lactobacilli through comparative genomics of 213 strains and associated genera.</title>
        <authorList>
            <person name="Sun Z."/>
            <person name="Harris H.M."/>
            <person name="McCann A."/>
            <person name="Guo C."/>
            <person name="Argimon S."/>
            <person name="Zhang W."/>
            <person name="Yang X."/>
            <person name="Jeffery I.B."/>
            <person name="Cooney J.C."/>
            <person name="Kagawa T.F."/>
            <person name="Liu W."/>
            <person name="Song Y."/>
            <person name="Salvetti E."/>
            <person name="Wrobel A."/>
            <person name="Rasinkangas P."/>
            <person name="Parkhill J."/>
            <person name="Rea M.C."/>
            <person name="O'Sullivan O."/>
            <person name="Ritari J."/>
            <person name="Douillard F.P."/>
            <person name="Paul Ross R."/>
            <person name="Yang R."/>
            <person name="Briner A.E."/>
            <person name="Felis G.E."/>
            <person name="de Vos W.M."/>
            <person name="Barrangou R."/>
            <person name="Klaenhammer T.R."/>
            <person name="Caufield P.W."/>
            <person name="Cui Y."/>
            <person name="Zhang H."/>
            <person name="O'Toole P.W."/>
        </authorList>
    </citation>
    <scope>NUCLEOTIDE SEQUENCE [LARGE SCALE GENOMIC DNA]</scope>
    <source>
        <strain evidence="2 3">DSM 20001</strain>
    </source>
</reference>
<dbReference type="GO" id="GO:0016987">
    <property type="term" value="F:sigma factor activity"/>
    <property type="evidence" value="ECO:0007669"/>
    <property type="project" value="InterPro"/>
</dbReference>
<dbReference type="InterPro" id="IPR014284">
    <property type="entry name" value="RNA_pol_sigma-70_dom"/>
</dbReference>
<dbReference type="Proteomes" id="UP000051181">
    <property type="component" value="Unassembled WGS sequence"/>
</dbReference>
<name>A0A0R1EXK2_9LACO</name>
<evidence type="ECO:0000313" key="2">
    <source>
        <dbReference type="EMBL" id="KRK14232.1"/>
    </source>
</evidence>
<organism evidence="2 3">
    <name type="scientific">Loigolactobacillus coryniformis subsp. coryniformis KCTC 3167 = DSM 20001</name>
    <dbReference type="NCBI Taxonomy" id="913848"/>
    <lineage>
        <taxon>Bacteria</taxon>
        <taxon>Bacillati</taxon>
        <taxon>Bacillota</taxon>
        <taxon>Bacilli</taxon>
        <taxon>Lactobacillales</taxon>
        <taxon>Lactobacillaceae</taxon>
        <taxon>Loigolactobacillus</taxon>
    </lineage>
</organism>
<evidence type="ECO:0000259" key="1">
    <source>
        <dbReference type="Pfam" id="PF08281"/>
    </source>
</evidence>
<dbReference type="Pfam" id="PF08281">
    <property type="entry name" value="Sigma70_r4_2"/>
    <property type="match status" value="1"/>
</dbReference>
<dbReference type="SUPFAM" id="SSF88946">
    <property type="entry name" value="Sigma2 domain of RNA polymerase sigma factors"/>
    <property type="match status" value="1"/>
</dbReference>
<sequence>MTNQLINTAFNAALADKKLIFGVLKKLNITRQNPDFDDYFQECILAYVDAYCRYAENGASLDRHTYLYIKLRQRVIDLLRKHDCYQRYFGHTAPDDRSSDTEHSLYQALLLQQLLTELPLTENQLFRLLYLQDDSITEICQQLKISRRTVYRRRTKLLAKLQQLL</sequence>
<dbReference type="GO" id="GO:0003677">
    <property type="term" value="F:DNA binding"/>
    <property type="evidence" value="ECO:0007669"/>
    <property type="project" value="InterPro"/>
</dbReference>
<dbReference type="InterPro" id="IPR013325">
    <property type="entry name" value="RNA_pol_sigma_r2"/>
</dbReference>
<proteinExistence type="predicted"/>
<dbReference type="RefSeq" id="WP_010010398.1">
    <property type="nucleotide sequence ID" value="NZ_AZCN01000095.1"/>
</dbReference>
<dbReference type="SUPFAM" id="SSF88659">
    <property type="entry name" value="Sigma3 and sigma4 domains of RNA polymerase sigma factors"/>
    <property type="match status" value="1"/>
</dbReference>
<accession>A0A0R1EXK2</accession>
<dbReference type="EMBL" id="AZCN01000095">
    <property type="protein sequence ID" value="KRK14232.1"/>
    <property type="molecule type" value="Genomic_DNA"/>
</dbReference>
<gene>
    <name evidence="2" type="ORF">FD22_GL002586</name>
</gene>
<dbReference type="NCBIfam" id="TIGR02937">
    <property type="entry name" value="sigma70-ECF"/>
    <property type="match status" value="1"/>
</dbReference>
<dbReference type="GO" id="GO:0000428">
    <property type="term" value="C:DNA-directed RNA polymerase complex"/>
    <property type="evidence" value="ECO:0007669"/>
    <property type="project" value="UniProtKB-KW"/>
</dbReference>
<dbReference type="GO" id="GO:0006352">
    <property type="term" value="P:DNA-templated transcription initiation"/>
    <property type="evidence" value="ECO:0007669"/>
    <property type="project" value="InterPro"/>
</dbReference>
<comment type="caution">
    <text evidence="2">The sequence shown here is derived from an EMBL/GenBank/DDBJ whole genome shotgun (WGS) entry which is preliminary data.</text>
</comment>
<dbReference type="eggNOG" id="COG1595">
    <property type="taxonomic scope" value="Bacteria"/>
</dbReference>
<dbReference type="InterPro" id="IPR013324">
    <property type="entry name" value="RNA_pol_sigma_r3/r4-like"/>
</dbReference>
<keyword evidence="2" id="KW-0804">Transcription</keyword>
<keyword evidence="2" id="KW-0240">DNA-directed RNA polymerase</keyword>
<dbReference type="PATRIC" id="fig|913848.6.peg.2634"/>
<dbReference type="Gene3D" id="1.10.10.10">
    <property type="entry name" value="Winged helix-like DNA-binding domain superfamily/Winged helix DNA-binding domain"/>
    <property type="match status" value="1"/>
</dbReference>
<dbReference type="InterPro" id="IPR013249">
    <property type="entry name" value="RNA_pol_sigma70_r4_t2"/>
</dbReference>
<evidence type="ECO:0000313" key="3">
    <source>
        <dbReference type="Proteomes" id="UP000051181"/>
    </source>
</evidence>